<gene>
    <name evidence="2" type="ORF">DNHGIG_23470</name>
</gene>
<keyword evidence="1" id="KW-1133">Transmembrane helix</keyword>
<keyword evidence="3" id="KW-1185">Reference proteome</keyword>
<sequence length="64" mass="7133">MWGFVDEVMDMVPRRRNRGMGTMTAMLLGAGIGITAWEMMRRRNSGGNTDMAKLAQTVIDAVKE</sequence>
<dbReference type="AlphaFoldDB" id="A0AAV4LGM1"/>
<evidence type="ECO:0000256" key="1">
    <source>
        <dbReference type="SAM" id="Phobius"/>
    </source>
</evidence>
<dbReference type="Proteomes" id="UP001057291">
    <property type="component" value="Unassembled WGS sequence"/>
</dbReference>
<dbReference type="EMBL" id="BOQE01000001">
    <property type="protein sequence ID" value="GIM46798.1"/>
    <property type="molecule type" value="Genomic_DNA"/>
</dbReference>
<comment type="caution">
    <text evidence="2">The sequence shown here is derived from an EMBL/GenBank/DDBJ whole genome shotgun (WGS) entry which is preliminary data.</text>
</comment>
<proteinExistence type="predicted"/>
<reference evidence="2" key="1">
    <citation type="journal article" date="2023" name="Int. J. Syst. Evol. Microbiol.">
        <title>Collibacillus ludicampi gen. nov., sp. nov., a new soil bacterium of the family Alicyclobacillaceae.</title>
        <authorList>
            <person name="Jojima T."/>
            <person name="Ioku Y."/>
            <person name="Fukuta Y."/>
            <person name="Shirasaka N."/>
            <person name="Matsumura Y."/>
            <person name="Mori M."/>
        </authorList>
    </citation>
    <scope>NUCLEOTIDE SEQUENCE</scope>
    <source>
        <strain evidence="2">TP075</strain>
    </source>
</reference>
<evidence type="ECO:0000313" key="3">
    <source>
        <dbReference type="Proteomes" id="UP001057291"/>
    </source>
</evidence>
<protein>
    <submittedName>
        <fullName evidence="2">Uncharacterized protein</fullName>
    </submittedName>
</protein>
<feature type="transmembrane region" description="Helical" evidence="1">
    <location>
        <begin position="20"/>
        <end position="37"/>
    </location>
</feature>
<name>A0AAV4LGM1_9BACL</name>
<evidence type="ECO:0000313" key="2">
    <source>
        <dbReference type="EMBL" id="GIM46798.1"/>
    </source>
</evidence>
<keyword evidence="1" id="KW-0812">Transmembrane</keyword>
<organism evidence="2 3">
    <name type="scientific">Collibacillus ludicampi</name>
    <dbReference type="NCBI Taxonomy" id="2771369"/>
    <lineage>
        <taxon>Bacteria</taxon>
        <taxon>Bacillati</taxon>
        <taxon>Bacillota</taxon>
        <taxon>Bacilli</taxon>
        <taxon>Bacillales</taxon>
        <taxon>Alicyclobacillaceae</taxon>
        <taxon>Collibacillus</taxon>
    </lineage>
</organism>
<keyword evidence="1" id="KW-0472">Membrane</keyword>
<dbReference type="RefSeq" id="WP_282199852.1">
    <property type="nucleotide sequence ID" value="NZ_BOQE01000001.1"/>
</dbReference>
<accession>A0AAV4LGM1</accession>